<dbReference type="Pfam" id="PF13379">
    <property type="entry name" value="NMT1_2"/>
    <property type="match status" value="1"/>
</dbReference>
<gene>
    <name evidence="1" type="ORF">F6V25_15840</name>
</gene>
<name>A0A7J4ZMJ0_9BACT</name>
<evidence type="ECO:0000313" key="1">
    <source>
        <dbReference type="EMBL" id="KAB0663893.1"/>
    </source>
</evidence>
<dbReference type="SUPFAM" id="SSF53850">
    <property type="entry name" value="Periplasmic binding protein-like II"/>
    <property type="match status" value="1"/>
</dbReference>
<dbReference type="Proteomes" id="UP000420562">
    <property type="component" value="Unassembled WGS sequence"/>
</dbReference>
<organism evidence="1 2">
    <name type="scientific">Oryzomonas japonica</name>
    <dbReference type="NCBI Taxonomy" id="2603858"/>
    <lineage>
        <taxon>Bacteria</taxon>
        <taxon>Pseudomonadati</taxon>
        <taxon>Thermodesulfobacteriota</taxon>
        <taxon>Desulfuromonadia</taxon>
        <taxon>Geobacterales</taxon>
        <taxon>Geobacteraceae</taxon>
        <taxon>Oryzomonas</taxon>
    </lineage>
</organism>
<dbReference type="EMBL" id="VZQZ01000011">
    <property type="protein sequence ID" value="KAB0663893.1"/>
    <property type="molecule type" value="Genomic_DNA"/>
</dbReference>
<dbReference type="AlphaFoldDB" id="A0A7J4ZMJ0"/>
<reference evidence="1 2" key="1">
    <citation type="submission" date="2019-09" db="EMBL/GenBank/DDBJ databases">
        <title>Geobacter sp. Red96, a novel strain isolated from paddy soil.</title>
        <authorList>
            <person name="Xu Z."/>
            <person name="Masuda Y."/>
            <person name="Itoh H."/>
            <person name="Senoo K."/>
        </authorList>
    </citation>
    <scope>NUCLEOTIDE SEQUENCE [LARGE SCALE GENOMIC DNA]</scope>
    <source>
        <strain evidence="1 2">Red96</strain>
    </source>
</reference>
<protein>
    <recommendedName>
        <fullName evidence="3">SsuA/THI5-like domain-containing protein</fullName>
    </recommendedName>
</protein>
<evidence type="ECO:0000313" key="2">
    <source>
        <dbReference type="Proteomes" id="UP000420562"/>
    </source>
</evidence>
<comment type="caution">
    <text evidence="1">The sequence shown here is derived from an EMBL/GenBank/DDBJ whole genome shotgun (WGS) entry which is preliminary data.</text>
</comment>
<accession>A0A7J4ZMJ0</accession>
<evidence type="ECO:0008006" key="3">
    <source>
        <dbReference type="Google" id="ProtNLM"/>
    </source>
</evidence>
<dbReference type="RefSeq" id="WP_151129582.1">
    <property type="nucleotide sequence ID" value="NZ_VZQZ01000011.1"/>
</dbReference>
<sequence length="273" mass="29194">MNFGHVHRIAAPSLMAVLLLVSGVMPCHAAGKFFRLGYLDHPGSALCRVAATHGHFREEGLQVKLVKFQDTASGLAALEAGSIDAGAFMVGEALGQIAKGKGFRIIAGGGTPTDTGPLASLDENHQGEQERRGIVVLVPANRPVAEKGSIIGLTAALIRAHRTLQQQSPVVRQATLQKLSQGATVPNIHFDPNPDYWRMLRIWQGLGLQDAAMPGDFLANHVYEEIYCDALDRLLIGPMDPVLQELFSKAVCTPNCCPANSGRLFTLQGGSTQ</sequence>
<keyword evidence="2" id="KW-1185">Reference proteome</keyword>
<dbReference type="Gene3D" id="3.40.190.10">
    <property type="entry name" value="Periplasmic binding protein-like II"/>
    <property type="match status" value="1"/>
</dbReference>
<proteinExistence type="predicted"/>